<dbReference type="GO" id="GO:0009244">
    <property type="term" value="P:lipopolysaccharide core region biosynthetic process"/>
    <property type="evidence" value="ECO:0007669"/>
    <property type="project" value="TreeGrafter"/>
</dbReference>
<organism evidence="3 4">
    <name type="scientific">Aureitalea marina</name>
    <dbReference type="NCBI Taxonomy" id="930804"/>
    <lineage>
        <taxon>Bacteria</taxon>
        <taxon>Pseudomonadati</taxon>
        <taxon>Bacteroidota</taxon>
        <taxon>Flavobacteriia</taxon>
        <taxon>Flavobacteriales</taxon>
        <taxon>Flavobacteriaceae</taxon>
        <taxon>Aureitalea</taxon>
    </lineage>
</organism>
<reference evidence="3 4" key="1">
    <citation type="submission" date="2016-11" db="EMBL/GenBank/DDBJ databases">
        <title>Trade-off between light-utilization and light-protection in marine flavobacteria.</title>
        <authorList>
            <person name="Kumagai Y."/>
        </authorList>
    </citation>
    <scope>NUCLEOTIDE SEQUENCE [LARGE SCALE GENOMIC DNA]</scope>
    <source>
        <strain evidence="3 4">NBRC 107741</strain>
    </source>
</reference>
<proteinExistence type="predicted"/>
<dbReference type="PANTHER" id="PTHR30160:SF22">
    <property type="entry name" value="LIPOPOLYSACCHARIDE CORE BIOSYNTHESIS PROTEIN"/>
    <property type="match status" value="1"/>
</dbReference>
<sequence length="345" mass="37932">MPGQDHIGIIRLSALGDVAMTVPVIRVLRATYPNLEITIISRSFFKPFFQELDGVHFIEADVKGEHKGIPGLLKLAGLIRQSGVTAVADLHDVIRSKILVTSLRSRGLRCAVIDKGRKEKRQLIRNKGAKLANLKSTHQRYADVLAGLGYPIDLDKHQYPQRPSLTPRLSNWINADGNKLIGIAPFAAYRSKTYPLDLMHEVLSGLDQKGKYQILLFGGGKQEVEQLDALANGLDSVVSVAGRMTLAEELILIANLDLMVAMDSGNGHLAAMFDLPVITLWGVTHPAAGFTPFGQSADNQLLSDREQFPLIPTSVYGNKYPESYMEVMRTISPEQIATLISKRLS</sequence>
<dbReference type="PANTHER" id="PTHR30160">
    <property type="entry name" value="TETRAACYLDISACCHARIDE 4'-KINASE-RELATED"/>
    <property type="match status" value="1"/>
</dbReference>
<evidence type="ECO:0000313" key="4">
    <source>
        <dbReference type="Proteomes" id="UP000239800"/>
    </source>
</evidence>
<dbReference type="AlphaFoldDB" id="A0A2S7KSA7"/>
<name>A0A2S7KSA7_9FLAO</name>
<evidence type="ECO:0000313" key="3">
    <source>
        <dbReference type="EMBL" id="PQB05500.1"/>
    </source>
</evidence>
<dbReference type="Proteomes" id="UP000239800">
    <property type="component" value="Unassembled WGS sequence"/>
</dbReference>
<keyword evidence="4" id="KW-1185">Reference proteome</keyword>
<accession>A0A2S7KSA7</accession>
<keyword evidence="1" id="KW-0328">Glycosyltransferase</keyword>
<dbReference type="RefSeq" id="WP_104813444.1">
    <property type="nucleotide sequence ID" value="NZ_MQUB01000001.1"/>
</dbReference>
<dbReference type="Gene3D" id="3.40.50.2000">
    <property type="entry name" value="Glycogen Phosphorylase B"/>
    <property type="match status" value="2"/>
</dbReference>
<dbReference type="OrthoDB" id="9768048at2"/>
<dbReference type="InterPro" id="IPR051199">
    <property type="entry name" value="LPS_LOS_Heptosyltrfase"/>
</dbReference>
<comment type="caution">
    <text evidence="3">The sequence shown here is derived from an EMBL/GenBank/DDBJ whole genome shotgun (WGS) entry which is preliminary data.</text>
</comment>
<evidence type="ECO:0000256" key="2">
    <source>
        <dbReference type="ARBA" id="ARBA00022679"/>
    </source>
</evidence>
<dbReference type="InterPro" id="IPR002201">
    <property type="entry name" value="Glyco_trans_9"/>
</dbReference>
<protein>
    <submittedName>
        <fullName evidence="3">ADP-heptose--LPS heptosyltransferase RfaF</fullName>
    </submittedName>
</protein>
<gene>
    <name evidence="3" type="ORF">BST85_11805</name>
</gene>
<evidence type="ECO:0000256" key="1">
    <source>
        <dbReference type="ARBA" id="ARBA00022676"/>
    </source>
</evidence>
<dbReference type="Pfam" id="PF01075">
    <property type="entry name" value="Glyco_transf_9"/>
    <property type="match status" value="1"/>
</dbReference>
<keyword evidence="2 3" id="KW-0808">Transferase</keyword>
<dbReference type="SUPFAM" id="SSF53756">
    <property type="entry name" value="UDP-Glycosyltransferase/glycogen phosphorylase"/>
    <property type="match status" value="1"/>
</dbReference>
<dbReference type="GO" id="GO:0008713">
    <property type="term" value="F:ADP-heptose-lipopolysaccharide heptosyltransferase activity"/>
    <property type="evidence" value="ECO:0007669"/>
    <property type="project" value="TreeGrafter"/>
</dbReference>
<dbReference type="GO" id="GO:0005829">
    <property type="term" value="C:cytosol"/>
    <property type="evidence" value="ECO:0007669"/>
    <property type="project" value="TreeGrafter"/>
</dbReference>
<dbReference type="CDD" id="cd03789">
    <property type="entry name" value="GT9_LPS_heptosyltransferase"/>
    <property type="match status" value="1"/>
</dbReference>
<dbReference type="EMBL" id="MQUB01000001">
    <property type="protein sequence ID" value="PQB05500.1"/>
    <property type="molecule type" value="Genomic_DNA"/>
</dbReference>